<reference evidence="1" key="1">
    <citation type="submission" date="2019-08" db="EMBL/GenBank/DDBJ databases">
        <title>The genome of the North American firefly Photinus pyralis.</title>
        <authorList>
            <consortium name="Photinus pyralis genome working group"/>
            <person name="Fallon T.R."/>
            <person name="Sander Lower S.E."/>
            <person name="Weng J.-K."/>
        </authorList>
    </citation>
    <scope>NUCLEOTIDE SEQUENCE</scope>
    <source>
        <strain evidence="1">TRF0915ILg1</strain>
        <tissue evidence="1">Whole body</tissue>
    </source>
</reference>
<evidence type="ECO:0000313" key="1">
    <source>
        <dbReference type="EMBL" id="KAF2891274.1"/>
    </source>
</evidence>
<keyword evidence="2" id="KW-1185">Reference proteome</keyword>
<gene>
    <name evidence="1" type="ORF">ILUMI_14899</name>
</gene>
<sequence>METLQERHDTFGIHKKIKEMAGIGKREQYGLLKEKDGTIIIDSERKIRRWREYIRELFAYNRAEVNMRTVHEEVNAIEITKEEVKYAITNMKNGNAIDPVELL</sequence>
<dbReference type="OrthoDB" id="6774127at2759"/>
<name>A0A8K0CRK0_IGNLU</name>
<comment type="caution">
    <text evidence="1">The sequence shown here is derived from an EMBL/GenBank/DDBJ whole genome shotgun (WGS) entry which is preliminary data.</text>
</comment>
<dbReference type="Proteomes" id="UP000801492">
    <property type="component" value="Unassembled WGS sequence"/>
</dbReference>
<evidence type="ECO:0000313" key="2">
    <source>
        <dbReference type="Proteomes" id="UP000801492"/>
    </source>
</evidence>
<organism evidence="1 2">
    <name type="scientific">Ignelater luminosus</name>
    <name type="common">Cucubano</name>
    <name type="synonym">Pyrophorus luminosus</name>
    <dbReference type="NCBI Taxonomy" id="2038154"/>
    <lineage>
        <taxon>Eukaryota</taxon>
        <taxon>Metazoa</taxon>
        <taxon>Ecdysozoa</taxon>
        <taxon>Arthropoda</taxon>
        <taxon>Hexapoda</taxon>
        <taxon>Insecta</taxon>
        <taxon>Pterygota</taxon>
        <taxon>Neoptera</taxon>
        <taxon>Endopterygota</taxon>
        <taxon>Coleoptera</taxon>
        <taxon>Polyphaga</taxon>
        <taxon>Elateriformia</taxon>
        <taxon>Elateroidea</taxon>
        <taxon>Elateridae</taxon>
        <taxon>Agrypninae</taxon>
        <taxon>Pyrophorini</taxon>
        <taxon>Ignelater</taxon>
    </lineage>
</organism>
<feature type="non-terminal residue" evidence="1">
    <location>
        <position position="103"/>
    </location>
</feature>
<protein>
    <submittedName>
        <fullName evidence="1">Uncharacterized protein</fullName>
    </submittedName>
</protein>
<accession>A0A8K0CRK0</accession>
<dbReference type="AlphaFoldDB" id="A0A8K0CRK0"/>
<proteinExistence type="predicted"/>
<dbReference type="EMBL" id="VTPC01035203">
    <property type="protein sequence ID" value="KAF2891274.1"/>
    <property type="molecule type" value="Genomic_DNA"/>
</dbReference>